<dbReference type="OrthoDB" id="5636289at2"/>
<dbReference type="InterPro" id="IPR036412">
    <property type="entry name" value="HAD-like_sf"/>
</dbReference>
<accession>A0A0W0XW03</accession>
<reference evidence="1 2" key="1">
    <citation type="submission" date="2015-11" db="EMBL/GenBank/DDBJ databases">
        <title>Genomic analysis of 38 Legionella species identifies large and diverse effector repertoires.</title>
        <authorList>
            <person name="Burstein D."/>
            <person name="Amaro F."/>
            <person name="Zusman T."/>
            <person name="Lifshitz Z."/>
            <person name="Cohen O."/>
            <person name="Gilbert J.A."/>
            <person name="Pupko T."/>
            <person name="Shuman H.A."/>
            <person name="Segal G."/>
        </authorList>
    </citation>
    <scope>NUCLEOTIDE SEQUENCE [LARGE SCALE GENOMIC DNA]</scope>
    <source>
        <strain evidence="1 2">WA-270A-C2</strain>
    </source>
</reference>
<name>A0A0W0XW03_9GAMM</name>
<dbReference type="EMBL" id="LNYT01000007">
    <property type="protein sequence ID" value="KTD48957.1"/>
    <property type="molecule type" value="Genomic_DNA"/>
</dbReference>
<dbReference type="InterPro" id="IPR023214">
    <property type="entry name" value="HAD_sf"/>
</dbReference>
<dbReference type="Proteomes" id="UP000054608">
    <property type="component" value="Unassembled WGS sequence"/>
</dbReference>
<evidence type="ECO:0000313" key="2">
    <source>
        <dbReference type="Proteomes" id="UP000054608"/>
    </source>
</evidence>
<comment type="caution">
    <text evidence="1">The sequence shown here is derived from an EMBL/GenBank/DDBJ whole genome shotgun (WGS) entry which is preliminary data.</text>
</comment>
<dbReference type="STRING" id="458.Lrub_1308"/>
<dbReference type="SUPFAM" id="SSF56784">
    <property type="entry name" value="HAD-like"/>
    <property type="match status" value="1"/>
</dbReference>
<sequence>MLFIFDFDGTIVSENTHNLLAGSSGNLEESWQILSSIEPLGGTAIWKETLQLLLKKGHHVAIASFNSFGSLLFPRYLKDVIGLESSEVDRICIHSWMPLPLQGANKNQHIQAIQSELNYQGPACLVDDDDNNLKAAKSQGLFTIPASGEPLLEVRKLALTPPKYNQFFRAVHFSDIPLLNAFCCCKRN</sequence>
<dbReference type="AlphaFoldDB" id="A0A0W0XW03"/>
<protein>
    <submittedName>
        <fullName evidence="1">Uncharacterized protein</fullName>
    </submittedName>
</protein>
<dbReference type="PATRIC" id="fig|458.5.peg.1350"/>
<gene>
    <name evidence="1" type="ORF">Lrub_1308</name>
</gene>
<proteinExistence type="predicted"/>
<evidence type="ECO:0000313" key="1">
    <source>
        <dbReference type="EMBL" id="KTD48957.1"/>
    </source>
</evidence>
<organism evidence="1 2">
    <name type="scientific">Legionella rubrilucens</name>
    <dbReference type="NCBI Taxonomy" id="458"/>
    <lineage>
        <taxon>Bacteria</taxon>
        <taxon>Pseudomonadati</taxon>
        <taxon>Pseudomonadota</taxon>
        <taxon>Gammaproteobacteria</taxon>
        <taxon>Legionellales</taxon>
        <taxon>Legionellaceae</taxon>
        <taxon>Legionella</taxon>
    </lineage>
</organism>
<dbReference type="RefSeq" id="WP_058531378.1">
    <property type="nucleotide sequence ID" value="NZ_CAAAIN010000006.1"/>
</dbReference>
<keyword evidence="2" id="KW-1185">Reference proteome</keyword>
<dbReference type="Gene3D" id="3.40.50.1000">
    <property type="entry name" value="HAD superfamily/HAD-like"/>
    <property type="match status" value="1"/>
</dbReference>